<accession>A0ABP7ETU6</accession>
<organism evidence="1 2">
    <name type="scientific">Sphingomonas cynarae</name>
    <dbReference type="NCBI Taxonomy" id="930197"/>
    <lineage>
        <taxon>Bacteria</taxon>
        <taxon>Pseudomonadati</taxon>
        <taxon>Pseudomonadota</taxon>
        <taxon>Alphaproteobacteria</taxon>
        <taxon>Sphingomonadales</taxon>
        <taxon>Sphingomonadaceae</taxon>
        <taxon>Sphingomonas</taxon>
    </lineage>
</organism>
<dbReference type="EMBL" id="BAABBF010000010">
    <property type="protein sequence ID" value="GAA3721793.1"/>
    <property type="molecule type" value="Genomic_DNA"/>
</dbReference>
<reference evidence="2" key="1">
    <citation type="journal article" date="2019" name="Int. J. Syst. Evol. Microbiol.">
        <title>The Global Catalogue of Microorganisms (GCM) 10K type strain sequencing project: providing services to taxonomists for standard genome sequencing and annotation.</title>
        <authorList>
            <consortium name="The Broad Institute Genomics Platform"/>
            <consortium name="The Broad Institute Genome Sequencing Center for Infectious Disease"/>
            <person name="Wu L."/>
            <person name="Ma J."/>
        </authorList>
    </citation>
    <scope>NUCLEOTIDE SEQUENCE [LARGE SCALE GENOMIC DNA]</scope>
    <source>
        <strain evidence="2">JCM 17498</strain>
    </source>
</reference>
<keyword evidence="2" id="KW-1185">Reference proteome</keyword>
<dbReference type="Proteomes" id="UP001500523">
    <property type="component" value="Unassembled WGS sequence"/>
</dbReference>
<sequence>MSSQDRWERQLLMRRSQYGAGILRGADRLSVMDGTVPLGIVETYRCHSSEG</sequence>
<dbReference type="RefSeq" id="WP_344694444.1">
    <property type="nucleotide sequence ID" value="NZ_BAABBF010000010.1"/>
</dbReference>
<proteinExistence type="predicted"/>
<name>A0ABP7ETU6_9SPHN</name>
<gene>
    <name evidence="1" type="ORF">GCM10022268_32500</name>
</gene>
<comment type="caution">
    <text evidence="1">The sequence shown here is derived from an EMBL/GenBank/DDBJ whole genome shotgun (WGS) entry which is preliminary data.</text>
</comment>
<evidence type="ECO:0000313" key="2">
    <source>
        <dbReference type="Proteomes" id="UP001500523"/>
    </source>
</evidence>
<evidence type="ECO:0000313" key="1">
    <source>
        <dbReference type="EMBL" id="GAA3721793.1"/>
    </source>
</evidence>
<protein>
    <submittedName>
        <fullName evidence="1">Uncharacterized protein</fullName>
    </submittedName>
</protein>